<dbReference type="InterPro" id="IPR019662">
    <property type="entry name" value="DUF2516"/>
</dbReference>
<evidence type="ECO:0000313" key="2">
    <source>
        <dbReference type="EMBL" id="EFM49986.1"/>
    </source>
</evidence>
<evidence type="ECO:0000256" key="1">
    <source>
        <dbReference type="SAM" id="Phobius"/>
    </source>
</evidence>
<feature type="transmembrane region" description="Helical" evidence="1">
    <location>
        <begin position="53"/>
        <end position="81"/>
    </location>
</feature>
<protein>
    <recommendedName>
        <fullName evidence="4">DUF2516 family protein</fullName>
    </recommendedName>
</protein>
<dbReference type="Proteomes" id="UP000004218">
    <property type="component" value="Unassembled WGS sequence"/>
</dbReference>
<organism evidence="2 3">
    <name type="scientific">Corynebacterium matruchotii ATCC 14266</name>
    <dbReference type="NCBI Taxonomy" id="553207"/>
    <lineage>
        <taxon>Bacteria</taxon>
        <taxon>Bacillati</taxon>
        <taxon>Actinomycetota</taxon>
        <taxon>Actinomycetes</taxon>
        <taxon>Mycobacteriales</taxon>
        <taxon>Corynebacteriaceae</taxon>
        <taxon>Corynebacterium</taxon>
    </lineage>
</organism>
<reference evidence="2" key="1">
    <citation type="submission" date="2010-08" db="EMBL/GenBank/DDBJ databases">
        <authorList>
            <person name="Harkins D.M."/>
            <person name="Madupu R."/>
            <person name="Durkin A.S."/>
            <person name="Torralba M."/>
            <person name="Methe B."/>
            <person name="Sutton G.G."/>
            <person name="Nelson K.E."/>
        </authorList>
    </citation>
    <scope>NUCLEOTIDE SEQUENCE [LARGE SCALE GENOMIC DNA]</scope>
    <source>
        <strain evidence="2">ATCC 14266</strain>
    </source>
</reference>
<evidence type="ECO:0000313" key="3">
    <source>
        <dbReference type="Proteomes" id="UP000004218"/>
    </source>
</evidence>
<dbReference type="AlphaFoldDB" id="E0DC27"/>
<evidence type="ECO:0008006" key="4">
    <source>
        <dbReference type="Google" id="ProtNLM"/>
    </source>
</evidence>
<proteinExistence type="predicted"/>
<comment type="caution">
    <text evidence="2">The sequence shown here is derived from an EMBL/GenBank/DDBJ whole genome shotgun (WGS) entry which is preliminary data.</text>
</comment>
<accession>E0DC27</accession>
<keyword evidence="1" id="KW-0472">Membrane</keyword>
<keyword evidence="1" id="KW-0812">Transmembrane</keyword>
<sequence>MAMNIESILNQAILFGYWLIAIFALIGALLAATTREDAFTVAERQGKLAWVGLLLLSALAIAIAMPFLSWIGIVITGLYWFDVRPQINDILSGNYGW</sequence>
<dbReference type="STRING" id="553207.HMPREF0299_5872"/>
<feature type="transmembrane region" description="Helical" evidence="1">
    <location>
        <begin position="12"/>
        <end position="33"/>
    </location>
</feature>
<dbReference type="eggNOG" id="ENOG502ZWTE">
    <property type="taxonomic scope" value="Bacteria"/>
</dbReference>
<gene>
    <name evidence="2" type="ORF">HMPREF0299_5872</name>
</gene>
<dbReference type="EMBL" id="ACSH02000002">
    <property type="protein sequence ID" value="EFM49986.1"/>
    <property type="molecule type" value="Genomic_DNA"/>
</dbReference>
<name>E0DC27_9CORY</name>
<keyword evidence="3" id="KW-1185">Reference proteome</keyword>
<keyword evidence="1" id="KW-1133">Transmembrane helix</keyword>
<dbReference type="Pfam" id="PF10724">
    <property type="entry name" value="DUF2516"/>
    <property type="match status" value="1"/>
</dbReference>